<dbReference type="Proteomes" id="UP000321570">
    <property type="component" value="Unassembled WGS sequence"/>
</dbReference>
<dbReference type="InterPro" id="IPR037850">
    <property type="entry name" value="RBBP5/Swd1"/>
</dbReference>
<accession>A0A564YKH4</accession>
<feature type="region of interest" description="Disordered" evidence="6">
    <location>
        <begin position="472"/>
        <end position="516"/>
    </location>
</feature>
<dbReference type="SMART" id="SM00320">
    <property type="entry name" value="WD40"/>
    <property type="match status" value="6"/>
</dbReference>
<dbReference type="EMBL" id="CABIJS010000255">
    <property type="protein sequence ID" value="VUZ47765.1"/>
    <property type="molecule type" value="Genomic_DNA"/>
</dbReference>
<evidence type="ECO:0000256" key="5">
    <source>
        <dbReference type="PROSITE-ProRule" id="PRU00221"/>
    </source>
</evidence>
<dbReference type="Gene3D" id="2.130.10.10">
    <property type="entry name" value="YVTN repeat-like/Quinoprotein amine dehydrogenase"/>
    <property type="match status" value="1"/>
</dbReference>
<evidence type="ECO:0000256" key="6">
    <source>
        <dbReference type="SAM" id="MobiDB-lite"/>
    </source>
</evidence>
<dbReference type="InterPro" id="IPR015943">
    <property type="entry name" value="WD40/YVTN_repeat-like_dom_sf"/>
</dbReference>
<feature type="region of interest" description="Disordered" evidence="6">
    <location>
        <begin position="416"/>
        <end position="443"/>
    </location>
</feature>
<dbReference type="AlphaFoldDB" id="A0A564YKH4"/>
<evidence type="ECO:0000256" key="1">
    <source>
        <dbReference type="ARBA" id="ARBA00004123"/>
    </source>
</evidence>
<keyword evidence="4" id="KW-0539">Nucleus</keyword>
<dbReference type="PROSITE" id="PS00678">
    <property type="entry name" value="WD_REPEATS_1"/>
    <property type="match status" value="1"/>
</dbReference>
<dbReference type="InterPro" id="IPR036322">
    <property type="entry name" value="WD40_repeat_dom_sf"/>
</dbReference>
<organism evidence="7 8">
    <name type="scientific">Hymenolepis diminuta</name>
    <name type="common">Rat tapeworm</name>
    <dbReference type="NCBI Taxonomy" id="6216"/>
    <lineage>
        <taxon>Eukaryota</taxon>
        <taxon>Metazoa</taxon>
        <taxon>Spiralia</taxon>
        <taxon>Lophotrochozoa</taxon>
        <taxon>Platyhelminthes</taxon>
        <taxon>Cestoda</taxon>
        <taxon>Eucestoda</taxon>
        <taxon>Cyclophyllidea</taxon>
        <taxon>Hymenolepididae</taxon>
        <taxon>Hymenolepis</taxon>
    </lineage>
</organism>
<evidence type="ECO:0000313" key="7">
    <source>
        <dbReference type="EMBL" id="VUZ47765.1"/>
    </source>
</evidence>
<protein>
    <submittedName>
        <fullName evidence="7">Uncharacterized protein</fullName>
    </submittedName>
</protein>
<dbReference type="PANTHER" id="PTHR44040">
    <property type="entry name" value="RETINOBLASTOMA-BINDING PROTEIN 5"/>
    <property type="match status" value="1"/>
</dbReference>
<dbReference type="GO" id="GO:0048188">
    <property type="term" value="C:Set1C/COMPASS complex"/>
    <property type="evidence" value="ECO:0007669"/>
    <property type="project" value="InterPro"/>
</dbReference>
<feature type="compositionally biased region" description="Acidic residues" evidence="6">
    <location>
        <begin position="416"/>
        <end position="428"/>
    </location>
</feature>
<keyword evidence="3" id="KW-0677">Repeat</keyword>
<proteinExistence type="predicted"/>
<gene>
    <name evidence="7" type="ORF">WMSIL1_LOCUS7271</name>
</gene>
<evidence type="ECO:0000256" key="4">
    <source>
        <dbReference type="ARBA" id="ARBA00023242"/>
    </source>
</evidence>
<name>A0A564YKH4_HYMDI</name>
<evidence type="ECO:0000313" key="8">
    <source>
        <dbReference type="Proteomes" id="UP000321570"/>
    </source>
</evidence>
<feature type="repeat" description="WD" evidence="5">
    <location>
        <begin position="70"/>
        <end position="111"/>
    </location>
</feature>
<dbReference type="InterPro" id="IPR019775">
    <property type="entry name" value="WD40_repeat_CS"/>
</dbReference>
<comment type="subcellular location">
    <subcellularLocation>
        <location evidence="1">Nucleus</location>
    </subcellularLocation>
</comment>
<evidence type="ECO:0000256" key="3">
    <source>
        <dbReference type="ARBA" id="ARBA00022737"/>
    </source>
</evidence>
<reference evidence="7 8" key="1">
    <citation type="submission" date="2019-07" db="EMBL/GenBank/DDBJ databases">
        <authorList>
            <person name="Jastrzebski P J."/>
            <person name="Paukszto L."/>
            <person name="Jastrzebski P J."/>
        </authorList>
    </citation>
    <scope>NUCLEOTIDE SEQUENCE [LARGE SCALE GENOMIC DNA]</scope>
    <source>
        <strain evidence="7 8">WMS-il1</strain>
    </source>
</reference>
<dbReference type="Pfam" id="PF00400">
    <property type="entry name" value="WD40"/>
    <property type="match status" value="1"/>
</dbReference>
<dbReference type="PANTHER" id="PTHR44040:SF1">
    <property type="entry name" value="RETINOBLASTOMA-BINDING PROTEIN 5"/>
    <property type="match status" value="1"/>
</dbReference>
<feature type="region of interest" description="Disordered" evidence="6">
    <location>
        <begin position="355"/>
        <end position="379"/>
    </location>
</feature>
<dbReference type="PROSITE" id="PS50294">
    <property type="entry name" value="WD_REPEATS_REGION"/>
    <property type="match status" value="1"/>
</dbReference>
<dbReference type="InterPro" id="IPR001680">
    <property type="entry name" value="WD40_rpt"/>
</dbReference>
<keyword evidence="2 5" id="KW-0853">WD repeat</keyword>
<keyword evidence="8" id="KW-1185">Reference proteome</keyword>
<sequence>MNLELLDAFHQNYPEAIDGHLERIKKDESGGSPFVVNIQFNRLGSLVAVGCNDGRIEFWDFVTRRIAKFIIAHSHPVCSMSWSRNSRQLVSASADNTVSIWDVVTGQCERTFTFPCPVMKVQFNPRNSNDVLVSPLRHPPVLIDVSTGKPTILKQDDENDPSVVASYDRRGTHIYTGNSKGKVTVYDTKTLKVVNSFRTISTASNSSIKSIEFSRRGDFFLLNCADRFIRVYNCSDALESSEPEPLQKLRDLVTGSHWRKCCFSGDGEFVCAGSMKQHSIYIWERAGGTLLKILHGQKGETLLDVIWHPLRPIIVSVSNSMNKEQISIWAQTQVQNWSAFAPDFKELDENVEYEERESEFDFEDEDKDEDEKEGDVEQDEFVDVETAEPVAALLSSDEEIEPEDILMFLSISPDIDNPEELSGGEELAEGVKGSESTSPPVKRAKTVEKICPLSSGATYNIDLPNAPIDEVHPMLSMGKKHGGNKSAAGHSYSGAGKSVDSSDVISFRKGRNRTRK</sequence>
<evidence type="ECO:0000256" key="2">
    <source>
        <dbReference type="ARBA" id="ARBA00022574"/>
    </source>
</evidence>
<dbReference type="PROSITE" id="PS50082">
    <property type="entry name" value="WD_REPEATS_2"/>
    <property type="match status" value="2"/>
</dbReference>
<feature type="repeat" description="WD" evidence="5">
    <location>
        <begin position="28"/>
        <end position="69"/>
    </location>
</feature>
<dbReference type="SUPFAM" id="SSF50978">
    <property type="entry name" value="WD40 repeat-like"/>
    <property type="match status" value="1"/>
</dbReference>